<dbReference type="STRING" id="42249.A0A317SHY2"/>
<sequence>MPPHMHGNVKSLYLLTKNVLIKHVDSIDDIGDLDYALVRPVLLKITSPIQLKKLEANCPQIRGEDSEVWKLLIGKHFGQDALHKMELEEPKNWSKAYDKLQKAADAAAAAATETLRAQMTKMSSAKQQSRAKILTSTVGLPPAGRPRSFGGGGGWGGTGNNWTVKAGSKTKNIIDKARREAKELSVFRGRNSVLAAPTHTLKRQEVDRKMKEKLMKKMEGRDDASSGGDDRGSKWISGADGKKIVAPKIGRNTFVNGGKATSPLPSAPISTANMHLSRKAPADPFLRRKK</sequence>
<comment type="caution">
    <text evidence="2">The sequence shown here is derived from an EMBL/GenBank/DDBJ whole genome shotgun (WGS) entry which is preliminary data.</text>
</comment>
<dbReference type="Proteomes" id="UP000246991">
    <property type="component" value="Unassembled WGS sequence"/>
</dbReference>
<dbReference type="Gene3D" id="6.10.250.3180">
    <property type="match status" value="1"/>
</dbReference>
<dbReference type="InterPro" id="IPR051870">
    <property type="entry name" value="Elongin-A_domain"/>
</dbReference>
<protein>
    <recommendedName>
        <fullName evidence="4">Elongin-A</fullName>
    </recommendedName>
</protein>
<feature type="compositionally biased region" description="Basic and acidic residues" evidence="1">
    <location>
        <begin position="216"/>
        <end position="233"/>
    </location>
</feature>
<evidence type="ECO:0000313" key="3">
    <source>
        <dbReference type="Proteomes" id="UP000246991"/>
    </source>
</evidence>
<dbReference type="GO" id="GO:0070449">
    <property type="term" value="C:elongin complex"/>
    <property type="evidence" value="ECO:0007669"/>
    <property type="project" value="InterPro"/>
</dbReference>
<feature type="region of interest" description="Disordered" evidence="1">
    <location>
        <begin position="137"/>
        <end position="163"/>
    </location>
</feature>
<dbReference type="InterPro" id="IPR010684">
    <property type="entry name" value="RNA_pol_II_trans_fac_SIII_A"/>
</dbReference>
<gene>
    <name evidence="2" type="ORF">C7212DRAFT_360591</name>
</gene>
<dbReference type="PANTHER" id="PTHR15141">
    <property type="entry name" value="TRANSCRIPTION ELONGATION FACTOR B POLYPEPTIDE 3"/>
    <property type="match status" value="1"/>
</dbReference>
<evidence type="ECO:0008006" key="4">
    <source>
        <dbReference type="Google" id="ProtNLM"/>
    </source>
</evidence>
<dbReference type="AlphaFoldDB" id="A0A317SHY2"/>
<evidence type="ECO:0000313" key="2">
    <source>
        <dbReference type="EMBL" id="PWW73347.1"/>
    </source>
</evidence>
<reference evidence="2 3" key="1">
    <citation type="submission" date="2018-03" db="EMBL/GenBank/DDBJ databases">
        <title>Genomes of Pezizomycetes fungi and the evolution of truffles.</title>
        <authorList>
            <person name="Murat C."/>
            <person name="Payen T."/>
            <person name="Noel B."/>
            <person name="Kuo A."/>
            <person name="Martin F.M."/>
        </authorList>
    </citation>
    <scope>NUCLEOTIDE SEQUENCE [LARGE SCALE GENOMIC DNA]</scope>
    <source>
        <strain evidence="2">091103-1</strain>
    </source>
</reference>
<keyword evidence="3" id="KW-1185">Reference proteome</keyword>
<organism evidence="2 3">
    <name type="scientific">Tuber magnatum</name>
    <name type="common">white Piedmont truffle</name>
    <dbReference type="NCBI Taxonomy" id="42249"/>
    <lineage>
        <taxon>Eukaryota</taxon>
        <taxon>Fungi</taxon>
        <taxon>Dikarya</taxon>
        <taxon>Ascomycota</taxon>
        <taxon>Pezizomycotina</taxon>
        <taxon>Pezizomycetes</taxon>
        <taxon>Pezizales</taxon>
        <taxon>Tuberaceae</taxon>
        <taxon>Tuber</taxon>
    </lineage>
</organism>
<feature type="compositionally biased region" description="Gly residues" evidence="1">
    <location>
        <begin position="149"/>
        <end position="159"/>
    </location>
</feature>
<dbReference type="OrthoDB" id="21513at2759"/>
<name>A0A317SHY2_9PEZI</name>
<evidence type="ECO:0000256" key="1">
    <source>
        <dbReference type="SAM" id="MobiDB-lite"/>
    </source>
</evidence>
<accession>A0A317SHY2</accession>
<dbReference type="EMBL" id="PYWC01000081">
    <property type="protein sequence ID" value="PWW73347.1"/>
    <property type="molecule type" value="Genomic_DNA"/>
</dbReference>
<proteinExistence type="predicted"/>
<dbReference type="GO" id="GO:0006368">
    <property type="term" value="P:transcription elongation by RNA polymerase II"/>
    <property type="evidence" value="ECO:0007669"/>
    <property type="project" value="InterPro"/>
</dbReference>
<dbReference type="PANTHER" id="PTHR15141:SF76">
    <property type="entry name" value="TRANSCRIPTION ELONGATION FACTOR B POLYPEPTIDE 3"/>
    <property type="match status" value="1"/>
</dbReference>
<dbReference type="Pfam" id="PF06881">
    <property type="entry name" value="Elongin_A"/>
    <property type="match status" value="1"/>
</dbReference>
<feature type="region of interest" description="Disordered" evidence="1">
    <location>
        <begin position="216"/>
        <end position="290"/>
    </location>
</feature>